<dbReference type="PANTHER" id="PTHR38033:SF1">
    <property type="entry name" value="DOTU FAMILY TYPE IV_VI SECRETION SYSTEM PROTEIN"/>
    <property type="match status" value="1"/>
</dbReference>
<dbReference type="InterPro" id="IPR025493">
    <property type="entry name" value="DUF4384"/>
</dbReference>
<evidence type="ECO:0000259" key="2">
    <source>
        <dbReference type="Pfam" id="PF09850"/>
    </source>
</evidence>
<evidence type="ECO:0000313" key="4">
    <source>
        <dbReference type="EMBL" id="KRG55494.1"/>
    </source>
</evidence>
<accession>A0ABR5NHA6</accession>
<feature type="domain" description="Type IV / VI secretion system DotU" evidence="2">
    <location>
        <begin position="4"/>
        <end position="210"/>
    </location>
</feature>
<feature type="transmembrane region" description="Helical" evidence="1">
    <location>
        <begin position="190"/>
        <end position="212"/>
    </location>
</feature>
<dbReference type="PANTHER" id="PTHR38033">
    <property type="entry name" value="MEMBRANE PROTEIN-RELATED"/>
    <property type="match status" value="1"/>
</dbReference>
<keyword evidence="1" id="KW-0812">Transmembrane</keyword>
<organism evidence="4 5">
    <name type="scientific">Stenotrophomonas nitritireducens</name>
    <dbReference type="NCBI Taxonomy" id="83617"/>
    <lineage>
        <taxon>Bacteria</taxon>
        <taxon>Pseudomonadati</taxon>
        <taxon>Pseudomonadota</taxon>
        <taxon>Gammaproteobacteria</taxon>
        <taxon>Lysobacterales</taxon>
        <taxon>Lysobacteraceae</taxon>
        <taxon>Stenotrophomonas</taxon>
    </lineage>
</organism>
<feature type="domain" description="DUF4384" evidence="3">
    <location>
        <begin position="321"/>
        <end position="398"/>
    </location>
</feature>
<comment type="caution">
    <text evidence="4">The sequence shown here is derived from an EMBL/GenBank/DDBJ whole genome shotgun (WGS) entry which is preliminary data.</text>
</comment>
<sequence length="446" mass="49010">MARLVHHFAPLFSFGLALEEKIAANAADEQPQAIIEHARDLLERARGSASAGGKRPEQIEEASFAVVAWFDEIMARNPAWLTAHITPLQITLFNTNNAGNEFFTHLSNLKAEQDEVREVFYQTLLLGFVGQYYYENGDSGELGRLKELHARQLPVPPAPIHTLREERITPQPYASQAPAGPRYPRQWDGLLLKAGLVVALLIPLLYLGYLLVAAPRVEGPTVQELVDRQIAGFPCSDLSATVAGDGRTRVTGHVSRAEDLAALKERVAAVKGVRDAGFDVQLRIWPHCEVTRIVKPLYARNHDLKSGLSVTPSTGHTARFTDGENVTARLVQGNADGYLYVDYFTVNGQVAHMYPNAREGDRGLVPAGTPFDVGGAVAWEVSAPYGQELILVISSPTPLYAPEQAPTEMIEPARDYLPRLEQMLKAHGDARAMSADYMFMQTEPAP</sequence>
<dbReference type="EMBL" id="LDJG01000023">
    <property type="protein sequence ID" value="KRG55494.1"/>
    <property type="molecule type" value="Genomic_DNA"/>
</dbReference>
<dbReference type="Gene3D" id="1.25.40.590">
    <property type="entry name" value="Type IV / VI secretion system, DotU"/>
    <property type="match status" value="1"/>
</dbReference>
<dbReference type="Proteomes" id="UP000050902">
    <property type="component" value="Unassembled WGS sequence"/>
</dbReference>
<keyword evidence="5" id="KW-1185">Reference proteome</keyword>
<protein>
    <recommendedName>
        <fullName evidence="6">DUF4384 domain-containing protein</fullName>
    </recommendedName>
</protein>
<evidence type="ECO:0000259" key="3">
    <source>
        <dbReference type="Pfam" id="PF14326"/>
    </source>
</evidence>
<reference evidence="4 5" key="1">
    <citation type="submission" date="2015-05" db="EMBL/GenBank/DDBJ databases">
        <title>Genome sequencing and analysis of members of genus Stenotrophomonas.</title>
        <authorList>
            <person name="Patil P.P."/>
            <person name="Midha S."/>
            <person name="Patil P.B."/>
        </authorList>
    </citation>
    <scope>NUCLEOTIDE SEQUENCE [LARGE SCALE GENOMIC DNA]</scope>
    <source>
        <strain evidence="4 5">DSM 12575</strain>
    </source>
</reference>
<proteinExistence type="predicted"/>
<evidence type="ECO:0000256" key="1">
    <source>
        <dbReference type="SAM" id="Phobius"/>
    </source>
</evidence>
<dbReference type="Pfam" id="PF14326">
    <property type="entry name" value="DUF4384"/>
    <property type="match status" value="1"/>
</dbReference>
<name>A0ABR5NHA6_9GAMM</name>
<dbReference type="InterPro" id="IPR038522">
    <property type="entry name" value="T4/T6SS_DotU_sf"/>
</dbReference>
<dbReference type="RefSeq" id="WP_055769868.1">
    <property type="nucleotide sequence ID" value="NZ_LDJG01000023.1"/>
</dbReference>
<gene>
    <name evidence="4" type="ORF">ABB22_14075</name>
</gene>
<dbReference type="InterPro" id="IPR017732">
    <property type="entry name" value="T4/T6SS_DotU"/>
</dbReference>
<evidence type="ECO:0008006" key="6">
    <source>
        <dbReference type="Google" id="ProtNLM"/>
    </source>
</evidence>
<dbReference type="Pfam" id="PF09850">
    <property type="entry name" value="DotU"/>
    <property type="match status" value="1"/>
</dbReference>
<keyword evidence="1" id="KW-1133">Transmembrane helix</keyword>
<evidence type="ECO:0000313" key="5">
    <source>
        <dbReference type="Proteomes" id="UP000050902"/>
    </source>
</evidence>
<keyword evidence="1" id="KW-0472">Membrane</keyword>